<gene>
    <name evidence="2" type="ORF">DPMN_150417</name>
</gene>
<organism evidence="2 3">
    <name type="scientific">Dreissena polymorpha</name>
    <name type="common">Zebra mussel</name>
    <name type="synonym">Mytilus polymorpha</name>
    <dbReference type="NCBI Taxonomy" id="45954"/>
    <lineage>
        <taxon>Eukaryota</taxon>
        <taxon>Metazoa</taxon>
        <taxon>Spiralia</taxon>
        <taxon>Lophotrochozoa</taxon>
        <taxon>Mollusca</taxon>
        <taxon>Bivalvia</taxon>
        <taxon>Autobranchia</taxon>
        <taxon>Heteroconchia</taxon>
        <taxon>Euheterodonta</taxon>
        <taxon>Imparidentia</taxon>
        <taxon>Neoheterodontei</taxon>
        <taxon>Myida</taxon>
        <taxon>Dreissenoidea</taxon>
        <taxon>Dreissenidae</taxon>
        <taxon>Dreissena</taxon>
    </lineage>
</organism>
<name>A0A9D4FEK2_DREPO</name>
<feature type="region of interest" description="Disordered" evidence="1">
    <location>
        <begin position="1"/>
        <end position="22"/>
    </location>
</feature>
<keyword evidence="3" id="KW-1185">Reference proteome</keyword>
<evidence type="ECO:0000313" key="3">
    <source>
        <dbReference type="Proteomes" id="UP000828390"/>
    </source>
</evidence>
<reference evidence="2" key="1">
    <citation type="journal article" date="2019" name="bioRxiv">
        <title>The Genome of the Zebra Mussel, Dreissena polymorpha: A Resource for Invasive Species Research.</title>
        <authorList>
            <person name="McCartney M.A."/>
            <person name="Auch B."/>
            <person name="Kono T."/>
            <person name="Mallez S."/>
            <person name="Zhang Y."/>
            <person name="Obille A."/>
            <person name="Becker A."/>
            <person name="Abrahante J.E."/>
            <person name="Garbe J."/>
            <person name="Badalamenti J.P."/>
            <person name="Herman A."/>
            <person name="Mangelson H."/>
            <person name="Liachko I."/>
            <person name="Sullivan S."/>
            <person name="Sone E.D."/>
            <person name="Koren S."/>
            <person name="Silverstein K.A.T."/>
            <person name="Beckman K.B."/>
            <person name="Gohl D.M."/>
        </authorList>
    </citation>
    <scope>NUCLEOTIDE SEQUENCE</scope>
    <source>
        <strain evidence="2">Duluth1</strain>
        <tissue evidence="2">Whole animal</tissue>
    </source>
</reference>
<proteinExistence type="predicted"/>
<reference evidence="2" key="2">
    <citation type="submission" date="2020-11" db="EMBL/GenBank/DDBJ databases">
        <authorList>
            <person name="McCartney M.A."/>
            <person name="Auch B."/>
            <person name="Kono T."/>
            <person name="Mallez S."/>
            <person name="Becker A."/>
            <person name="Gohl D.M."/>
            <person name="Silverstein K.A.T."/>
            <person name="Koren S."/>
            <person name="Bechman K.B."/>
            <person name="Herman A."/>
            <person name="Abrahante J.E."/>
            <person name="Garbe J."/>
        </authorList>
    </citation>
    <scope>NUCLEOTIDE SEQUENCE</scope>
    <source>
        <strain evidence="2">Duluth1</strain>
        <tissue evidence="2">Whole animal</tissue>
    </source>
</reference>
<dbReference type="Proteomes" id="UP000828390">
    <property type="component" value="Unassembled WGS sequence"/>
</dbReference>
<evidence type="ECO:0000313" key="2">
    <source>
        <dbReference type="EMBL" id="KAH3796842.1"/>
    </source>
</evidence>
<accession>A0A9D4FEK2</accession>
<dbReference type="EMBL" id="JAIWYP010000007">
    <property type="protein sequence ID" value="KAH3796842.1"/>
    <property type="molecule type" value="Genomic_DNA"/>
</dbReference>
<sequence length="64" mass="6871">MAQDLKSDVSTARRRLMDSRGAFSSSARKCIPGLCKPPDSAETASDARRLGCRLPVAPIIVRAL</sequence>
<comment type="caution">
    <text evidence="2">The sequence shown here is derived from an EMBL/GenBank/DDBJ whole genome shotgun (WGS) entry which is preliminary data.</text>
</comment>
<dbReference type="AlphaFoldDB" id="A0A9D4FEK2"/>
<protein>
    <submittedName>
        <fullName evidence="2">Uncharacterized protein</fullName>
    </submittedName>
</protein>
<evidence type="ECO:0000256" key="1">
    <source>
        <dbReference type="SAM" id="MobiDB-lite"/>
    </source>
</evidence>